<name>A0A9X0D2J9_9CNID</name>
<evidence type="ECO:0000313" key="1">
    <source>
        <dbReference type="EMBL" id="KAJ7384570.1"/>
    </source>
</evidence>
<accession>A0A9X0D2J9</accession>
<dbReference type="OrthoDB" id="10048172at2759"/>
<dbReference type="EMBL" id="MU825886">
    <property type="protein sequence ID" value="KAJ7384570.1"/>
    <property type="molecule type" value="Genomic_DNA"/>
</dbReference>
<protein>
    <submittedName>
        <fullName evidence="1">VWFA and cache domain-containing protein 1</fullName>
    </submittedName>
</protein>
<evidence type="ECO:0000313" key="2">
    <source>
        <dbReference type="Proteomes" id="UP001163046"/>
    </source>
</evidence>
<comment type="caution">
    <text evidence="1">The sequence shown here is derived from an EMBL/GenBank/DDBJ whole genome shotgun (WGS) entry which is preliminary data.</text>
</comment>
<gene>
    <name evidence="1" type="primary">CACHD1_2</name>
    <name evidence="1" type="ORF">OS493_021201</name>
</gene>
<organism evidence="1 2">
    <name type="scientific">Desmophyllum pertusum</name>
    <dbReference type="NCBI Taxonomy" id="174260"/>
    <lineage>
        <taxon>Eukaryota</taxon>
        <taxon>Metazoa</taxon>
        <taxon>Cnidaria</taxon>
        <taxon>Anthozoa</taxon>
        <taxon>Hexacorallia</taxon>
        <taxon>Scleractinia</taxon>
        <taxon>Caryophylliina</taxon>
        <taxon>Caryophylliidae</taxon>
        <taxon>Desmophyllum</taxon>
    </lineage>
</organism>
<dbReference type="Proteomes" id="UP001163046">
    <property type="component" value="Unassembled WGS sequence"/>
</dbReference>
<keyword evidence="2" id="KW-1185">Reference proteome</keyword>
<sequence length="92" mass="10308">MWCGDTLVHQMECLGKLQVQWWRNVTIRDRDPALANTGMLTLTTPYLDLGGAGVVITAGRALHRGEPSHIHHTNDEVLGVMGADFPLTYFYR</sequence>
<reference evidence="1" key="1">
    <citation type="submission" date="2023-01" db="EMBL/GenBank/DDBJ databases">
        <title>Genome assembly of the deep-sea coral Lophelia pertusa.</title>
        <authorList>
            <person name="Herrera S."/>
            <person name="Cordes E."/>
        </authorList>
    </citation>
    <scope>NUCLEOTIDE SEQUENCE</scope>
    <source>
        <strain evidence="1">USNM1676648</strain>
        <tissue evidence="1">Polyp</tissue>
    </source>
</reference>
<proteinExistence type="predicted"/>
<dbReference type="AlphaFoldDB" id="A0A9X0D2J9"/>